<sequence length="97" mass="11239">MEITHRSVPVPSGTRRHQELSQNDLIGVQPIDLLLRRFLRLNLYLFFNRMDDDVEKRYENVNSKIPRQLSNNIEKGNLVVVDDSGVMGRFMLSPADV</sequence>
<feature type="region of interest" description="Disordered" evidence="1">
    <location>
        <begin position="1"/>
        <end position="21"/>
    </location>
</feature>
<organism evidence="2 3">
    <name type="scientific">Eragrostis curvula</name>
    <name type="common">weeping love grass</name>
    <dbReference type="NCBI Taxonomy" id="38414"/>
    <lineage>
        <taxon>Eukaryota</taxon>
        <taxon>Viridiplantae</taxon>
        <taxon>Streptophyta</taxon>
        <taxon>Embryophyta</taxon>
        <taxon>Tracheophyta</taxon>
        <taxon>Spermatophyta</taxon>
        <taxon>Magnoliopsida</taxon>
        <taxon>Liliopsida</taxon>
        <taxon>Poales</taxon>
        <taxon>Poaceae</taxon>
        <taxon>PACMAD clade</taxon>
        <taxon>Chloridoideae</taxon>
        <taxon>Eragrostideae</taxon>
        <taxon>Eragrostidinae</taxon>
        <taxon>Eragrostis</taxon>
    </lineage>
</organism>
<keyword evidence="3" id="KW-1185">Reference proteome</keyword>
<protein>
    <submittedName>
        <fullName evidence="2">Uncharacterized protein</fullName>
    </submittedName>
</protein>
<dbReference type="AlphaFoldDB" id="A0A5J9TJA4"/>
<dbReference type="Proteomes" id="UP000324897">
    <property type="component" value="Chromosome 3"/>
</dbReference>
<name>A0A5J9TJA4_9POAL</name>
<gene>
    <name evidence="2" type="ORF">EJB05_45081</name>
</gene>
<accession>A0A5J9TJA4</accession>
<comment type="caution">
    <text evidence="2">The sequence shown here is derived from an EMBL/GenBank/DDBJ whole genome shotgun (WGS) entry which is preliminary data.</text>
</comment>
<dbReference type="Gramene" id="TVU11493">
    <property type="protein sequence ID" value="TVU11493"/>
    <property type="gene ID" value="EJB05_45081"/>
</dbReference>
<evidence type="ECO:0000313" key="2">
    <source>
        <dbReference type="EMBL" id="TVU11493.1"/>
    </source>
</evidence>
<evidence type="ECO:0000313" key="3">
    <source>
        <dbReference type="Proteomes" id="UP000324897"/>
    </source>
</evidence>
<dbReference type="EMBL" id="RWGY01000039">
    <property type="protein sequence ID" value="TVU11493.1"/>
    <property type="molecule type" value="Genomic_DNA"/>
</dbReference>
<proteinExistence type="predicted"/>
<reference evidence="2 3" key="1">
    <citation type="journal article" date="2019" name="Sci. Rep.">
        <title>A high-quality genome of Eragrostis curvula grass provides insights into Poaceae evolution and supports new strategies to enhance forage quality.</title>
        <authorList>
            <person name="Carballo J."/>
            <person name="Santos B.A.C.M."/>
            <person name="Zappacosta D."/>
            <person name="Garbus I."/>
            <person name="Selva J.P."/>
            <person name="Gallo C.A."/>
            <person name="Diaz A."/>
            <person name="Albertini E."/>
            <person name="Caccamo M."/>
            <person name="Echenique V."/>
        </authorList>
    </citation>
    <scope>NUCLEOTIDE SEQUENCE [LARGE SCALE GENOMIC DNA]</scope>
    <source>
        <strain evidence="3">cv. Victoria</strain>
        <tissue evidence="2">Leaf</tissue>
    </source>
</reference>
<evidence type="ECO:0000256" key="1">
    <source>
        <dbReference type="SAM" id="MobiDB-lite"/>
    </source>
</evidence>